<keyword evidence="2" id="KW-0732">Signal</keyword>
<feature type="region of interest" description="Disordered" evidence="1">
    <location>
        <begin position="127"/>
        <end position="197"/>
    </location>
</feature>
<keyword evidence="4" id="KW-1185">Reference proteome</keyword>
<dbReference type="EMBL" id="CAUWAG010000020">
    <property type="protein sequence ID" value="CAJ2513529.1"/>
    <property type="molecule type" value="Genomic_DNA"/>
</dbReference>
<sequence length="885" mass="95302">MLPLVLTFLALGGTAFAADCNTDQERQDSTPSGSQIQTALTSNDNLDTICGGTFLTGSSNQLENSFSHGSVQFEIKRTDSTVAVRYCQEAFSNIIDQCVTGGNYWGGTWSLNGEIYSISNTVYPDNPLLSTDDGGPSSDSSSTTSATSATSTTSTDSSATTTTADTGPITPGPQTSTESGTFSTTTESIDGLTSNSVTTTTLNDGPTILPIWYVSAGVGILLIPGSDVVAGGIVPPPPGYPAIIINSDGDAETISSDGSSTTTTSTSSCSSCSSCVGLEVLTDDILPEVPNDGDPDLPDVDTAIWASLDALTTSTTSSSTQTTVADTPTQTASPIDDPGCQDADADVQKDFSNMFSSTIRTPDGKDNSIDDLLYRLREVVCDGSCTAPDGIDSKYVGIYNNGQECEVAIGVTNEIEVYFYRSIWPTSGASDYNTLWQECWDSTSSIITKCVNNKPKHGWWNGDHVYQYYEGGVRALYDQNEKHSPIGSFLEPPTEGLSCDTDCCGAVPNPDWCNANCGGTTCKRGDRYSSPVKATKTPPVKATTLERRAKEVVTEVGGCPISYTLPNYPAAASAAKSAAVQKWYDEDKSVSCDNPTLSHFTSPPSGSKWNTEHVWEKHMVKRFFYYLLSGQQAFDNEDGNDRAVASCDRVQAAFNTVGGQGSQFQYQTAAQQLGAAISCSGRSPCPASDGSRLSEFFLLRDKINKIKNQILTGYYDDETFANENSDKLPSCSAAKKSDEQQQMMIAASLAFQYMQREEVFDAFNVVNERMKAIVQALDADRLGIQYPPQRIMDYANDAKLNGWTTTYTEFMNHFLADSERKMQKWMYDCRQTYTDTVNGNATLQQSDKDAKLAILNNAVYQQSAMSLGSRYNGIRDPVDGSGGTF</sequence>
<proteinExistence type="predicted"/>
<evidence type="ECO:0000256" key="1">
    <source>
        <dbReference type="SAM" id="MobiDB-lite"/>
    </source>
</evidence>
<feature type="chain" id="PRO_5042521952" evidence="2">
    <location>
        <begin position="18"/>
        <end position="885"/>
    </location>
</feature>
<organism evidence="3 4">
    <name type="scientific">Anthostomella pinea</name>
    <dbReference type="NCBI Taxonomy" id="933095"/>
    <lineage>
        <taxon>Eukaryota</taxon>
        <taxon>Fungi</taxon>
        <taxon>Dikarya</taxon>
        <taxon>Ascomycota</taxon>
        <taxon>Pezizomycotina</taxon>
        <taxon>Sordariomycetes</taxon>
        <taxon>Xylariomycetidae</taxon>
        <taxon>Xylariales</taxon>
        <taxon>Xylariaceae</taxon>
        <taxon>Anthostomella</taxon>
    </lineage>
</organism>
<feature type="compositionally biased region" description="Low complexity" evidence="1">
    <location>
        <begin position="130"/>
        <end position="197"/>
    </location>
</feature>
<evidence type="ECO:0000256" key="2">
    <source>
        <dbReference type="SAM" id="SignalP"/>
    </source>
</evidence>
<dbReference type="Proteomes" id="UP001295740">
    <property type="component" value="Unassembled WGS sequence"/>
</dbReference>
<feature type="signal peptide" evidence="2">
    <location>
        <begin position="1"/>
        <end position="17"/>
    </location>
</feature>
<evidence type="ECO:0000313" key="4">
    <source>
        <dbReference type="Proteomes" id="UP001295740"/>
    </source>
</evidence>
<comment type="caution">
    <text evidence="3">The sequence shown here is derived from an EMBL/GenBank/DDBJ whole genome shotgun (WGS) entry which is preliminary data.</text>
</comment>
<gene>
    <name evidence="3" type="ORF">KHLLAP_LOCUS13997</name>
</gene>
<feature type="region of interest" description="Disordered" evidence="1">
    <location>
        <begin position="316"/>
        <end position="339"/>
    </location>
</feature>
<feature type="compositionally biased region" description="Low complexity" evidence="1">
    <location>
        <begin position="316"/>
        <end position="333"/>
    </location>
</feature>
<reference evidence="3" key="1">
    <citation type="submission" date="2023-10" db="EMBL/GenBank/DDBJ databases">
        <authorList>
            <person name="Hackl T."/>
        </authorList>
    </citation>
    <scope>NUCLEOTIDE SEQUENCE</scope>
</reference>
<protein>
    <submittedName>
        <fullName evidence="3">Uu.00g016480.m01.CDS01</fullName>
    </submittedName>
</protein>
<evidence type="ECO:0000313" key="3">
    <source>
        <dbReference type="EMBL" id="CAJ2513529.1"/>
    </source>
</evidence>
<accession>A0AAI8VZD3</accession>
<dbReference type="AlphaFoldDB" id="A0AAI8VZD3"/>
<name>A0AAI8VZD3_9PEZI</name>